<accession>C0CN51</accession>
<keyword evidence="2" id="KW-1185">Reference proteome</keyword>
<dbReference type="InterPro" id="IPR010843">
    <property type="entry name" value="Uncharacterised_AroM"/>
</dbReference>
<dbReference type="HOGENOM" id="CLU_077346_0_0_9"/>
<comment type="caution">
    <text evidence="1">The sequence shown here is derived from an EMBL/GenBank/DDBJ whole genome shotgun (WGS) entry which is preliminary data.</text>
</comment>
<dbReference type="GeneID" id="86821055"/>
<sequence>MGKIKIGAVTIGQAPRTDITDDIRPMLASNIELSEYGALDPYSYEEACERFAPSGEGAVLVSRMRDGRQVTMSEKAVIPLVQDCIARAEQDGVDATVLLCTGRFPKLIHRKLLILPQSIIHSLVQKLTLGQSIGLFVPDRAQIAQVKEWFHESQIPFVPVIASPYQEAHLMGERAQALNGQNLSCVLLDCMGYGCQMKKDIQQACGLPVILPRTFIARLLNEMFEQ</sequence>
<dbReference type="RefSeq" id="WP_005949526.1">
    <property type="nucleotide sequence ID" value="NZ_CP136423.1"/>
</dbReference>
<name>C0CN51_BLAHS</name>
<organism evidence="1 2">
    <name type="scientific">Blautia hydrogenotrophica (strain DSM 10507 / JCM 14656 / S5a33)</name>
    <name type="common">Ruminococcus hydrogenotrophicus</name>
    <dbReference type="NCBI Taxonomy" id="476272"/>
    <lineage>
        <taxon>Bacteria</taxon>
        <taxon>Bacillati</taxon>
        <taxon>Bacillota</taxon>
        <taxon>Clostridia</taxon>
        <taxon>Lachnospirales</taxon>
        <taxon>Lachnospiraceae</taxon>
        <taxon>Blautia</taxon>
    </lineage>
</organism>
<evidence type="ECO:0000313" key="2">
    <source>
        <dbReference type="Proteomes" id="UP000003100"/>
    </source>
</evidence>
<dbReference type="Proteomes" id="UP000003100">
    <property type="component" value="Unassembled WGS sequence"/>
</dbReference>
<dbReference type="eggNOG" id="COG4126">
    <property type="taxonomic scope" value="Bacteria"/>
</dbReference>
<protein>
    <recommendedName>
        <fullName evidence="3">AroM protein</fullName>
    </recommendedName>
</protein>
<dbReference type="PATRIC" id="fig|476272.21.peg.1722"/>
<reference evidence="1 2" key="1">
    <citation type="submission" date="2009-01" db="EMBL/GenBank/DDBJ databases">
        <authorList>
            <person name="Fulton L."/>
            <person name="Clifton S."/>
            <person name="Fulton B."/>
            <person name="Xu J."/>
            <person name="Minx P."/>
            <person name="Pepin K.H."/>
            <person name="Johnson M."/>
            <person name="Bhonagiri V."/>
            <person name="Nash W.E."/>
            <person name="Mardis E.R."/>
            <person name="Wilson R.K."/>
        </authorList>
    </citation>
    <scope>NUCLEOTIDE SEQUENCE [LARGE SCALE GENOMIC DNA]</scope>
    <source>
        <strain evidence="2">DSM 10507 / JCM 14656 / S5a33</strain>
    </source>
</reference>
<dbReference type="Pfam" id="PF07302">
    <property type="entry name" value="AroM"/>
    <property type="match status" value="1"/>
</dbReference>
<evidence type="ECO:0008006" key="3">
    <source>
        <dbReference type="Google" id="ProtNLM"/>
    </source>
</evidence>
<proteinExistence type="predicted"/>
<gene>
    <name evidence="1" type="ORF">RUMHYD_02289</name>
</gene>
<dbReference type="AlphaFoldDB" id="C0CN51"/>
<reference evidence="1 2" key="2">
    <citation type="submission" date="2009-02" db="EMBL/GenBank/DDBJ databases">
        <title>Draft genome sequence of Blautia hydrogenotrophica DSM 10507 (Ruminococcus hydrogenotrophicus DSM 10507).</title>
        <authorList>
            <person name="Sudarsanam P."/>
            <person name="Ley R."/>
            <person name="Guruge J."/>
            <person name="Turnbaugh P.J."/>
            <person name="Mahowald M."/>
            <person name="Liep D."/>
            <person name="Gordon J."/>
        </authorList>
    </citation>
    <scope>NUCLEOTIDE SEQUENCE [LARGE SCALE GENOMIC DNA]</scope>
    <source>
        <strain evidence="2">DSM 10507 / JCM 14656 / S5a33</strain>
    </source>
</reference>
<dbReference type="EMBL" id="ACBZ01000123">
    <property type="protein sequence ID" value="EEG48839.1"/>
    <property type="molecule type" value="Genomic_DNA"/>
</dbReference>
<evidence type="ECO:0000313" key="1">
    <source>
        <dbReference type="EMBL" id="EEG48839.1"/>
    </source>
</evidence>